<dbReference type="InterPro" id="IPR050545">
    <property type="entry name" value="Mycobact_MmpL"/>
</dbReference>
<feature type="transmembrane region" description="Helical" evidence="7">
    <location>
        <begin position="761"/>
        <end position="785"/>
    </location>
</feature>
<evidence type="ECO:0000313" key="10">
    <source>
        <dbReference type="Proteomes" id="UP001595974"/>
    </source>
</evidence>
<keyword evidence="2" id="KW-1003">Cell membrane</keyword>
<dbReference type="SUPFAM" id="SSF82866">
    <property type="entry name" value="Multidrug efflux transporter AcrB transmembrane domain"/>
    <property type="match status" value="2"/>
</dbReference>
<feature type="transmembrane region" description="Helical" evidence="7">
    <location>
        <begin position="295"/>
        <end position="312"/>
    </location>
</feature>
<evidence type="ECO:0000259" key="8">
    <source>
        <dbReference type="PROSITE" id="PS50156"/>
    </source>
</evidence>
<feature type="transmembrane region" description="Helical" evidence="7">
    <location>
        <begin position="433"/>
        <end position="450"/>
    </location>
</feature>
<accession>A0ABW1AX41</accession>
<feature type="transmembrane region" description="Helical" evidence="7">
    <location>
        <begin position="635"/>
        <end position="654"/>
    </location>
</feature>
<keyword evidence="10" id="KW-1185">Reference proteome</keyword>
<evidence type="ECO:0000313" key="9">
    <source>
        <dbReference type="EMBL" id="MFC5771902.1"/>
    </source>
</evidence>
<name>A0ABW1AX41_9RHOO</name>
<dbReference type="Gene3D" id="1.20.1640.10">
    <property type="entry name" value="Multidrug efflux transporter AcrB transmembrane domain"/>
    <property type="match status" value="2"/>
</dbReference>
<dbReference type="EMBL" id="JBHSOG010000101">
    <property type="protein sequence ID" value="MFC5771902.1"/>
    <property type="molecule type" value="Genomic_DNA"/>
</dbReference>
<feature type="transmembrane region" description="Helical" evidence="7">
    <location>
        <begin position="339"/>
        <end position="357"/>
    </location>
</feature>
<organism evidence="9 10">
    <name type="scientific">Thauera sinica</name>
    <dbReference type="NCBI Taxonomy" id="2665146"/>
    <lineage>
        <taxon>Bacteria</taxon>
        <taxon>Pseudomonadati</taxon>
        <taxon>Pseudomonadota</taxon>
        <taxon>Betaproteobacteria</taxon>
        <taxon>Rhodocyclales</taxon>
        <taxon>Zoogloeaceae</taxon>
        <taxon>Thauera</taxon>
    </lineage>
</organism>
<evidence type="ECO:0000256" key="7">
    <source>
        <dbReference type="SAM" id="Phobius"/>
    </source>
</evidence>
<comment type="caution">
    <text evidence="9">The sequence shown here is derived from an EMBL/GenBank/DDBJ whole genome shotgun (WGS) entry which is preliminary data.</text>
</comment>
<dbReference type="RefSeq" id="WP_096449791.1">
    <property type="nucleotide sequence ID" value="NZ_JBHSOG010000101.1"/>
</dbReference>
<dbReference type="PROSITE" id="PS50156">
    <property type="entry name" value="SSD"/>
    <property type="match status" value="1"/>
</dbReference>
<feature type="transmembrane region" description="Helical" evidence="7">
    <location>
        <begin position="369"/>
        <end position="391"/>
    </location>
</feature>
<comment type="subcellular location">
    <subcellularLocation>
        <location evidence="1">Cell membrane</location>
        <topology evidence="1">Multi-pass membrane protein</topology>
    </subcellularLocation>
</comment>
<keyword evidence="5 7" id="KW-0472">Membrane</keyword>
<feature type="transmembrane region" description="Helical" evidence="7">
    <location>
        <begin position="239"/>
        <end position="260"/>
    </location>
</feature>
<keyword evidence="3 7" id="KW-0812">Transmembrane</keyword>
<feature type="transmembrane region" description="Helical" evidence="7">
    <location>
        <begin position="34"/>
        <end position="52"/>
    </location>
</feature>
<evidence type="ECO:0000256" key="2">
    <source>
        <dbReference type="ARBA" id="ARBA00022475"/>
    </source>
</evidence>
<feature type="transmembrane region" description="Helical" evidence="7">
    <location>
        <begin position="266"/>
        <end position="288"/>
    </location>
</feature>
<feature type="transmembrane region" description="Helical" evidence="7">
    <location>
        <begin position="725"/>
        <end position="749"/>
    </location>
</feature>
<feature type="transmembrane region" description="Helical" evidence="7">
    <location>
        <begin position="660"/>
        <end position="680"/>
    </location>
</feature>
<evidence type="ECO:0000256" key="6">
    <source>
        <dbReference type="SAM" id="MobiDB-lite"/>
    </source>
</evidence>
<reference evidence="10" key="1">
    <citation type="journal article" date="2019" name="Int. J. Syst. Evol. Microbiol.">
        <title>The Global Catalogue of Microorganisms (GCM) 10K type strain sequencing project: providing services to taxonomists for standard genome sequencing and annotation.</title>
        <authorList>
            <consortium name="The Broad Institute Genomics Platform"/>
            <consortium name="The Broad Institute Genome Sequencing Center for Infectious Disease"/>
            <person name="Wu L."/>
            <person name="Ma J."/>
        </authorList>
    </citation>
    <scope>NUCLEOTIDE SEQUENCE [LARGE SCALE GENOMIC DNA]</scope>
    <source>
        <strain evidence="10">SHR3</strain>
    </source>
</reference>
<dbReference type="InterPro" id="IPR004869">
    <property type="entry name" value="MMPL_dom"/>
</dbReference>
<dbReference type="InterPro" id="IPR000731">
    <property type="entry name" value="SSD"/>
</dbReference>
<feature type="compositionally biased region" description="Pro residues" evidence="6">
    <location>
        <begin position="799"/>
        <end position="810"/>
    </location>
</feature>
<evidence type="ECO:0000256" key="1">
    <source>
        <dbReference type="ARBA" id="ARBA00004651"/>
    </source>
</evidence>
<sequence length="818" mass="88177">MAVSTQEFESIARLEQFDHRSGNAVERLLFNHRGLIVLLCALVTAALAFSALRVQLNASFLKTIPNQHPYVLNFLKYENEVKGLGNAVRIVVEAAPGGDIFTPDYVGILKEVNDEVYLLPGVDRPFMKSLWMPAVRWTGVTDEGYEGGPVMPDGYDGSAASIAAFRDNVLRSGEIGQLVAPDFRSSILYVPLVEQAGQRLDYGALSDRLEDIRARYEARGVHVRITGFAKVMGDLIAGLYAILAFFAFALAVTALILYAFTRCLRSTLLVIATTMIGIVWLIGCLPLLGFELNPYSILVPFLIFAIGVSHGAQKMNGIMQDIGRGTHKLIAARYTFRRLFVAGATALLADVVGFAVLTMIDIPVIRELALIASLGVGILIFTNLALLPILLSYTGVSPQAAERSLREERLSASTAGRHGLWRFLDLFTRRGPAAWAIGVALALGVGGFLVSKQVKIGDLDAGAPELRADSRHNLDNDFLVRNYQAGSDVFVVFGRTEPGKCADYDKLLQVDALEWSLRQSNVVEGTSSFAGLVRRASAGMNEGSLKWYDLVANQHLINGSAARAPRELFNATCDLLSIYAYLKDHKADSLDEVVRVVEDFSAANPSAGIRFELAAGNAGIEAATNQVVKSANNRMLFGVYVAVTLLCVIAFRSWRAVLCAVLPLVLTSILVEALMVGLGIGIKVSTLPVIALGVGIGVDYALYVLSVTQTWLRNGATLSEAYYRALVFTGRVVIFTGCTLAIGVGAWAFSPIKFQADMGILLTFMFLWNMLGALILIPALATFLLPARREGVAGAAASPPAPVAETPRPPSVAATVQA</sequence>
<feature type="domain" description="SSD" evidence="8">
    <location>
        <begin position="271"/>
        <end position="393"/>
    </location>
</feature>
<evidence type="ECO:0000256" key="4">
    <source>
        <dbReference type="ARBA" id="ARBA00022989"/>
    </source>
</evidence>
<protein>
    <submittedName>
        <fullName evidence="9">RND family transporter</fullName>
    </submittedName>
</protein>
<dbReference type="PANTHER" id="PTHR33406">
    <property type="entry name" value="MEMBRANE PROTEIN MJ1562-RELATED"/>
    <property type="match status" value="1"/>
</dbReference>
<gene>
    <name evidence="9" type="ORF">ACFPTN_21185</name>
</gene>
<dbReference type="PANTHER" id="PTHR33406:SF10">
    <property type="entry name" value="SSD DOMAIN-CONTAINING PROTEIN"/>
    <property type="match status" value="1"/>
</dbReference>
<dbReference type="Pfam" id="PF03176">
    <property type="entry name" value="MMPL"/>
    <property type="match status" value="2"/>
</dbReference>
<feature type="region of interest" description="Disordered" evidence="6">
    <location>
        <begin position="797"/>
        <end position="818"/>
    </location>
</feature>
<evidence type="ECO:0000256" key="5">
    <source>
        <dbReference type="ARBA" id="ARBA00023136"/>
    </source>
</evidence>
<dbReference type="Proteomes" id="UP001595974">
    <property type="component" value="Unassembled WGS sequence"/>
</dbReference>
<keyword evidence="4 7" id="KW-1133">Transmembrane helix</keyword>
<proteinExistence type="predicted"/>
<evidence type="ECO:0000256" key="3">
    <source>
        <dbReference type="ARBA" id="ARBA00022692"/>
    </source>
</evidence>
<feature type="transmembrane region" description="Helical" evidence="7">
    <location>
        <begin position="687"/>
        <end position="705"/>
    </location>
</feature>